<evidence type="ECO:0000313" key="3">
    <source>
        <dbReference type="WBParaSite" id="OFLC_0000869801-mRNA-1"/>
    </source>
</evidence>
<gene>
    <name evidence="1" type="ORF">OFLC_LOCUS8699</name>
</gene>
<dbReference type="Proteomes" id="UP000267606">
    <property type="component" value="Unassembled WGS sequence"/>
</dbReference>
<sequence>MLFDESIPNKSELNVSDEIICLQDLKEIDESGPFSTMPAQQQATKELQSEVIKIFST</sequence>
<keyword evidence="2" id="KW-1185">Reference proteome</keyword>
<reference evidence="1 2" key="2">
    <citation type="submission" date="2018-11" db="EMBL/GenBank/DDBJ databases">
        <authorList>
            <consortium name="Pathogen Informatics"/>
        </authorList>
    </citation>
    <scope>NUCLEOTIDE SEQUENCE [LARGE SCALE GENOMIC DNA]</scope>
</reference>
<accession>A0A183HMI7</accession>
<proteinExistence type="predicted"/>
<dbReference type="AlphaFoldDB" id="A0A183HMI7"/>
<organism evidence="3">
    <name type="scientific">Onchocerca flexuosa</name>
    <dbReference type="NCBI Taxonomy" id="387005"/>
    <lineage>
        <taxon>Eukaryota</taxon>
        <taxon>Metazoa</taxon>
        <taxon>Ecdysozoa</taxon>
        <taxon>Nematoda</taxon>
        <taxon>Chromadorea</taxon>
        <taxon>Rhabditida</taxon>
        <taxon>Spirurina</taxon>
        <taxon>Spiruromorpha</taxon>
        <taxon>Filarioidea</taxon>
        <taxon>Onchocercidae</taxon>
        <taxon>Onchocerca</taxon>
    </lineage>
</organism>
<dbReference type="WBParaSite" id="OFLC_0000869801-mRNA-1">
    <property type="protein sequence ID" value="OFLC_0000869801-mRNA-1"/>
    <property type="gene ID" value="OFLC_0000869801"/>
</dbReference>
<evidence type="ECO:0000313" key="2">
    <source>
        <dbReference type="Proteomes" id="UP000267606"/>
    </source>
</evidence>
<dbReference type="EMBL" id="UZAJ01010056">
    <property type="protein sequence ID" value="VDO56960.1"/>
    <property type="molecule type" value="Genomic_DNA"/>
</dbReference>
<protein>
    <submittedName>
        <fullName evidence="1 3">Uncharacterized protein</fullName>
    </submittedName>
</protein>
<reference evidence="3" key="1">
    <citation type="submission" date="2016-06" db="UniProtKB">
        <authorList>
            <consortium name="WormBaseParasite"/>
        </authorList>
    </citation>
    <scope>IDENTIFICATION</scope>
</reference>
<evidence type="ECO:0000313" key="1">
    <source>
        <dbReference type="EMBL" id="VDO56960.1"/>
    </source>
</evidence>
<name>A0A183HMI7_9BILA</name>